<keyword evidence="1" id="KW-0732">Signal</keyword>
<evidence type="ECO:0008006" key="3">
    <source>
        <dbReference type="Google" id="ProtNLM"/>
    </source>
</evidence>
<evidence type="ECO:0000313" key="2">
    <source>
        <dbReference type="EMBL" id="CDW44710.1"/>
    </source>
</evidence>
<name>A0A0K2V309_LEPSM</name>
<feature type="chain" id="PRO_5012678179" description="Secreted protein" evidence="1">
    <location>
        <begin position="16"/>
        <end position="64"/>
    </location>
</feature>
<accession>A0A0K2V309</accession>
<proteinExistence type="predicted"/>
<dbReference type="AlphaFoldDB" id="A0A0K2V309"/>
<reference evidence="2" key="1">
    <citation type="submission" date="2014-05" db="EMBL/GenBank/DDBJ databases">
        <authorList>
            <person name="Chronopoulou M."/>
        </authorList>
    </citation>
    <scope>NUCLEOTIDE SEQUENCE</scope>
    <source>
        <tissue evidence="2">Whole organism</tissue>
    </source>
</reference>
<organism evidence="2">
    <name type="scientific">Lepeophtheirus salmonis</name>
    <name type="common">Salmon louse</name>
    <name type="synonym">Caligus salmonis</name>
    <dbReference type="NCBI Taxonomy" id="72036"/>
    <lineage>
        <taxon>Eukaryota</taxon>
        <taxon>Metazoa</taxon>
        <taxon>Ecdysozoa</taxon>
        <taxon>Arthropoda</taxon>
        <taxon>Crustacea</taxon>
        <taxon>Multicrustacea</taxon>
        <taxon>Hexanauplia</taxon>
        <taxon>Copepoda</taxon>
        <taxon>Siphonostomatoida</taxon>
        <taxon>Caligidae</taxon>
        <taxon>Lepeophtheirus</taxon>
    </lineage>
</organism>
<protein>
    <recommendedName>
        <fullName evidence="3">Secreted protein</fullName>
    </recommendedName>
</protein>
<dbReference type="EMBL" id="HACA01027349">
    <property type="protein sequence ID" value="CDW44710.1"/>
    <property type="molecule type" value="Transcribed_RNA"/>
</dbReference>
<evidence type="ECO:0000256" key="1">
    <source>
        <dbReference type="SAM" id="SignalP"/>
    </source>
</evidence>
<sequence>MKGLTLSLWICIVSSFNLSITHKRSFWYFRVNGVVLSRNSGNGISKSCNRINFLLKTTTVTTLR</sequence>
<feature type="signal peptide" evidence="1">
    <location>
        <begin position="1"/>
        <end position="15"/>
    </location>
</feature>